<keyword evidence="2" id="KW-1185">Reference proteome</keyword>
<dbReference type="CDD" id="cd02440">
    <property type="entry name" value="AdoMet_MTases"/>
    <property type="match status" value="1"/>
</dbReference>
<dbReference type="SUPFAM" id="SSF53335">
    <property type="entry name" value="S-adenosyl-L-methionine-dependent methyltransferases"/>
    <property type="match status" value="1"/>
</dbReference>
<accession>A0A5A7S7U8</accession>
<dbReference type="AlphaFoldDB" id="A0A5A7S7U8"/>
<keyword evidence="1" id="KW-0808">Transferase</keyword>
<reference evidence="1 2" key="1">
    <citation type="submission" date="2019-07" db="EMBL/GenBank/DDBJ databases">
        <title>Rhodococcus cavernicolus sp. nov., isolated from a cave.</title>
        <authorList>
            <person name="Lee S.D."/>
        </authorList>
    </citation>
    <scope>NUCLEOTIDE SEQUENCE [LARGE SCALE GENOMIC DNA]</scope>
    <source>
        <strain evidence="1 2">C1-24</strain>
    </source>
</reference>
<dbReference type="Proteomes" id="UP000322244">
    <property type="component" value="Unassembled WGS sequence"/>
</dbReference>
<keyword evidence="1" id="KW-0489">Methyltransferase</keyword>
<dbReference type="EMBL" id="VLNY01000006">
    <property type="protein sequence ID" value="KAA0022220.1"/>
    <property type="molecule type" value="Genomic_DNA"/>
</dbReference>
<evidence type="ECO:0000313" key="1">
    <source>
        <dbReference type="EMBL" id="KAA0022220.1"/>
    </source>
</evidence>
<name>A0A5A7S7U8_9NOCA</name>
<dbReference type="InterPro" id="IPR029063">
    <property type="entry name" value="SAM-dependent_MTases_sf"/>
</dbReference>
<dbReference type="Gene3D" id="3.40.50.150">
    <property type="entry name" value="Vaccinia Virus protein VP39"/>
    <property type="match status" value="1"/>
</dbReference>
<sequence>MLEHPTAVFQQIVGWVVTRKHGCARQFRTPKEIAPAAPLTTGARKAVAAPPYLETGLPSARRQISYEPTGRHRIVDRIGQLLKFIDKSKVGIEVAPYHSPIVSRSDGFQSISLDIFDADELRRRAEADPEVPDANVKRIEEVDLQGSAGDIADLVSAKFGDKRFDYILSSHNFEHLPDPIRFLQGCQQVLADGGVLSLAVPDRRFCFDFYRPVTELSEWLDAFHEKRQRPTPGQVFRGTALRSNLNGGGAWGALLTPVPTPDENIEDAYAKWQSMQGGTDVEYTDAHCSAFTPASLELMLADLRFLGLIRLETIEISQPNVFEFYVHLRNVDAAPSSTDTTSFYRNRAEIMQRAAAEVGNRSPIAWLIHTAGTQVVSTGSRLITAGSRMISGK</sequence>
<dbReference type="GO" id="GO:0008168">
    <property type="term" value="F:methyltransferase activity"/>
    <property type="evidence" value="ECO:0007669"/>
    <property type="project" value="UniProtKB-KW"/>
</dbReference>
<proteinExistence type="predicted"/>
<dbReference type="GO" id="GO:0032259">
    <property type="term" value="P:methylation"/>
    <property type="evidence" value="ECO:0007669"/>
    <property type="project" value="UniProtKB-KW"/>
</dbReference>
<dbReference type="OrthoDB" id="7980319at2"/>
<protein>
    <submittedName>
        <fullName evidence="1">Class I SAM-dependent methyltransferase</fullName>
    </submittedName>
</protein>
<organism evidence="1 2">
    <name type="scientific">Antrihabitans cavernicola</name>
    <dbReference type="NCBI Taxonomy" id="2495913"/>
    <lineage>
        <taxon>Bacteria</taxon>
        <taxon>Bacillati</taxon>
        <taxon>Actinomycetota</taxon>
        <taxon>Actinomycetes</taxon>
        <taxon>Mycobacteriales</taxon>
        <taxon>Nocardiaceae</taxon>
        <taxon>Antrihabitans</taxon>
    </lineage>
</organism>
<dbReference type="Pfam" id="PF13489">
    <property type="entry name" value="Methyltransf_23"/>
    <property type="match status" value="1"/>
</dbReference>
<evidence type="ECO:0000313" key="2">
    <source>
        <dbReference type="Proteomes" id="UP000322244"/>
    </source>
</evidence>
<gene>
    <name evidence="1" type="ORF">FOY51_14625</name>
</gene>
<comment type="caution">
    <text evidence="1">The sequence shown here is derived from an EMBL/GenBank/DDBJ whole genome shotgun (WGS) entry which is preliminary data.</text>
</comment>